<dbReference type="PRINTS" id="PR00095">
    <property type="entry name" value="ANTSNTHASEI"/>
</dbReference>
<dbReference type="GO" id="GO:0009396">
    <property type="term" value="P:folic acid-containing compound biosynthetic process"/>
    <property type="evidence" value="ECO:0007669"/>
    <property type="project" value="InterPro"/>
</dbReference>
<dbReference type="InterPro" id="IPR019999">
    <property type="entry name" value="Anth_synth_I-like"/>
</dbReference>
<gene>
    <name evidence="5" type="primary">pabB_8</name>
    <name evidence="5" type="ORF">GALL_330530</name>
</gene>
<dbReference type="EMBL" id="MLJW01000567">
    <property type="protein sequence ID" value="OIQ85109.1"/>
    <property type="molecule type" value="Genomic_DNA"/>
</dbReference>
<dbReference type="InterPro" id="IPR015890">
    <property type="entry name" value="Chorismate_C"/>
</dbReference>
<dbReference type="Gene3D" id="3.60.120.10">
    <property type="entry name" value="Anthranilate synthase"/>
    <property type="match status" value="1"/>
</dbReference>
<proteinExistence type="predicted"/>
<evidence type="ECO:0000256" key="1">
    <source>
        <dbReference type="ARBA" id="ARBA00013139"/>
    </source>
</evidence>
<keyword evidence="5" id="KW-0032">Aminotransferase</keyword>
<sequence length="462" mass="50194">MADIACVHVPCELPPERVLGPLAGRTGSFLLDGASDLGGQGRYSILGFDPFLVIRTDRLGTTLEEEGEVRLETGDPLEILRRELRRFRSAGVDGLPFAGGAVGGLAYEFGSRLERIPRLDGPAAGFPDMYWAFYDGVMVFERGVPGVRCVANPVHRRSAGEILERLRAAIGAAHAEEVRADAVADERPGEPVANFSRSDYERAVAAVRERIATGEVYQVNLSQRFDLPMSGDAYALYLRLRKLSPAPFACFLNGGDWQVASSSPERFLRLQGRRVETRPIKGTRRRGSDVLDDRRLRDELWNSAKDRAELLMIVDLERNDLGRVCEIGSVRVDELYGLESHPTVHHLVATVSGALRSGLDVVDCLRATFPGGSITGAPKISAQRVIAELERCARGIYTGSLGYIGFDGDADLNVAIRTIVCGGGCASFHVGGGVVWDSDPALEYEETLVKGRAMHAALTGNQ</sequence>
<feature type="domain" description="Chorismate-utilising enzyme C-terminal" evidence="3">
    <location>
        <begin position="197"/>
        <end position="450"/>
    </location>
</feature>
<dbReference type="Pfam" id="PF00425">
    <property type="entry name" value="Chorismate_bind"/>
    <property type="match status" value="1"/>
</dbReference>
<accession>A0A1J5RAC5</accession>
<dbReference type="AlphaFoldDB" id="A0A1J5RAC5"/>
<dbReference type="NCBIfam" id="TIGR00553">
    <property type="entry name" value="pabB"/>
    <property type="match status" value="1"/>
</dbReference>
<name>A0A1J5RAC5_9ZZZZ</name>
<dbReference type="InterPro" id="IPR005802">
    <property type="entry name" value="ADC_synth_comp_1"/>
</dbReference>
<dbReference type="GO" id="GO:0046820">
    <property type="term" value="F:4-amino-4-deoxychorismate synthase activity"/>
    <property type="evidence" value="ECO:0007669"/>
    <property type="project" value="UniProtKB-EC"/>
</dbReference>
<organism evidence="5">
    <name type="scientific">mine drainage metagenome</name>
    <dbReference type="NCBI Taxonomy" id="410659"/>
    <lineage>
        <taxon>unclassified sequences</taxon>
        <taxon>metagenomes</taxon>
        <taxon>ecological metagenomes</taxon>
    </lineage>
</organism>
<comment type="caution">
    <text evidence="5">The sequence shown here is derived from an EMBL/GenBank/DDBJ whole genome shotgun (WGS) entry which is preliminary data.</text>
</comment>
<dbReference type="PANTHER" id="PTHR11236:SF9">
    <property type="entry name" value="ANTHRANILATE SYNTHASE COMPONENT 1"/>
    <property type="match status" value="1"/>
</dbReference>
<evidence type="ECO:0000256" key="2">
    <source>
        <dbReference type="ARBA" id="ARBA00022679"/>
    </source>
</evidence>
<dbReference type="SUPFAM" id="SSF56322">
    <property type="entry name" value="ADC synthase"/>
    <property type="match status" value="1"/>
</dbReference>
<protein>
    <recommendedName>
        <fullName evidence="1">aminodeoxychorismate synthase</fullName>
        <ecNumber evidence="1">2.6.1.85</ecNumber>
    </recommendedName>
</protein>
<evidence type="ECO:0000259" key="3">
    <source>
        <dbReference type="Pfam" id="PF00425"/>
    </source>
</evidence>
<dbReference type="InterPro" id="IPR006805">
    <property type="entry name" value="Anth_synth_I_N"/>
</dbReference>
<feature type="domain" description="Anthranilate synthase component I N-terminal" evidence="4">
    <location>
        <begin position="15"/>
        <end position="141"/>
    </location>
</feature>
<dbReference type="Pfam" id="PF04715">
    <property type="entry name" value="Anth_synt_I_N"/>
    <property type="match status" value="1"/>
</dbReference>
<dbReference type="PANTHER" id="PTHR11236">
    <property type="entry name" value="AMINOBENZOATE/ANTHRANILATE SYNTHASE"/>
    <property type="match status" value="1"/>
</dbReference>
<evidence type="ECO:0000313" key="5">
    <source>
        <dbReference type="EMBL" id="OIQ85109.1"/>
    </source>
</evidence>
<dbReference type="InterPro" id="IPR005801">
    <property type="entry name" value="ADC_synthase"/>
</dbReference>
<keyword evidence="2 5" id="KW-0808">Transferase</keyword>
<reference evidence="5" key="1">
    <citation type="submission" date="2016-10" db="EMBL/GenBank/DDBJ databases">
        <title>Sequence of Gallionella enrichment culture.</title>
        <authorList>
            <person name="Poehlein A."/>
            <person name="Muehling M."/>
            <person name="Daniel R."/>
        </authorList>
    </citation>
    <scope>NUCLEOTIDE SEQUENCE</scope>
</reference>
<dbReference type="GO" id="GO:0000162">
    <property type="term" value="P:L-tryptophan biosynthetic process"/>
    <property type="evidence" value="ECO:0007669"/>
    <property type="project" value="TreeGrafter"/>
</dbReference>
<evidence type="ECO:0000259" key="4">
    <source>
        <dbReference type="Pfam" id="PF04715"/>
    </source>
</evidence>
<dbReference type="EC" id="2.6.1.85" evidence="1"/>